<evidence type="ECO:0000313" key="2">
    <source>
        <dbReference type="Proteomes" id="UP000309997"/>
    </source>
</evidence>
<proteinExistence type="predicted"/>
<organism evidence="1 2">
    <name type="scientific">Populus alba</name>
    <name type="common">White poplar</name>
    <dbReference type="NCBI Taxonomy" id="43335"/>
    <lineage>
        <taxon>Eukaryota</taxon>
        <taxon>Viridiplantae</taxon>
        <taxon>Streptophyta</taxon>
        <taxon>Embryophyta</taxon>
        <taxon>Tracheophyta</taxon>
        <taxon>Spermatophyta</taxon>
        <taxon>Magnoliopsida</taxon>
        <taxon>eudicotyledons</taxon>
        <taxon>Gunneridae</taxon>
        <taxon>Pentapetalae</taxon>
        <taxon>rosids</taxon>
        <taxon>fabids</taxon>
        <taxon>Malpighiales</taxon>
        <taxon>Salicaceae</taxon>
        <taxon>Saliceae</taxon>
        <taxon>Populus</taxon>
    </lineage>
</organism>
<accession>A0ACC4ALJ6</accession>
<sequence length="463" mass="51625">MNVNLIMLRWAVIIFSLTEFFWISESTYVAYNDENGGVIKSLKEDGIVDLDTDFSSLPEWISMKAMVSTWLADAIMYELLVGSDGTSARTIYHSGLPWLIGKALLMKQVHVVKQRLGITKENAERREAEIYKRAKIAYGALDRFRQFPIPDISKHTCCSSLISLPTNRSQRNMLAGAAIALRYPDHLEPIANSVSELFATDIPAQSTFMGISAIFSVVITSSTSSTPTISLLLPHSTDNPAPNLFERIGTWALDLGKWVETHASERGLQHDVYVASELIDIRMSKDNGTVQPNDITFIGVLSACVHVGLVDEGRQLWDNSAKMRQCGVSKTPGCSWIDVGARAHEFHAGGSLHHHSENIYQLLNEEMKREAGNMIKLKDMLVEVIAAYAGRLRLEYSEVEMNCYVESRDCFDSLICSVPVAIHFKWPGSAIWARVGPEGICSRHYPLILAGKLDLRQLNTLSY</sequence>
<reference evidence="1 2" key="1">
    <citation type="journal article" date="2024" name="Plant Biotechnol. J.">
        <title>Genome and CRISPR/Cas9 system of a widespread forest tree (Populus alba) in the world.</title>
        <authorList>
            <person name="Liu Y.J."/>
            <person name="Jiang P.F."/>
            <person name="Han X.M."/>
            <person name="Li X.Y."/>
            <person name="Wang H.M."/>
            <person name="Wang Y.J."/>
            <person name="Wang X.X."/>
            <person name="Zeng Q.Y."/>
        </authorList>
    </citation>
    <scope>NUCLEOTIDE SEQUENCE [LARGE SCALE GENOMIC DNA]</scope>
    <source>
        <strain evidence="2">cv. PAL-ZL1</strain>
    </source>
</reference>
<protein>
    <submittedName>
        <fullName evidence="1">Uncharacterized protein</fullName>
    </submittedName>
</protein>
<keyword evidence="2" id="KW-1185">Reference proteome</keyword>
<dbReference type="EMBL" id="RCHU02000018">
    <property type="protein sequence ID" value="KAL3567104.1"/>
    <property type="molecule type" value="Genomic_DNA"/>
</dbReference>
<gene>
    <name evidence="1" type="ORF">D5086_032519</name>
</gene>
<dbReference type="Proteomes" id="UP000309997">
    <property type="component" value="Unassembled WGS sequence"/>
</dbReference>
<comment type="caution">
    <text evidence="1">The sequence shown here is derived from an EMBL/GenBank/DDBJ whole genome shotgun (WGS) entry which is preliminary data.</text>
</comment>
<name>A0ACC4ALJ6_POPAL</name>
<evidence type="ECO:0000313" key="1">
    <source>
        <dbReference type="EMBL" id="KAL3567104.1"/>
    </source>
</evidence>